<proteinExistence type="predicted"/>
<dbReference type="OMA" id="VEAIICY"/>
<comment type="caution">
    <text evidence="2">The sequence shown here is derived from an EMBL/GenBank/DDBJ whole genome shotgun (WGS) entry which is preliminary data.</text>
</comment>
<organism evidence="2 3">
    <name type="scientific">Thermacetogenium phaeum</name>
    <dbReference type="NCBI Taxonomy" id="85874"/>
    <lineage>
        <taxon>Bacteria</taxon>
        <taxon>Bacillati</taxon>
        <taxon>Bacillota</taxon>
        <taxon>Clostridia</taxon>
        <taxon>Thermoanaerobacterales</taxon>
        <taxon>Thermoanaerobacteraceae</taxon>
        <taxon>Thermacetogenium</taxon>
    </lineage>
</organism>
<dbReference type="PANTHER" id="PTHR34504">
    <property type="entry name" value="ANTITOXIN HICB"/>
    <property type="match status" value="1"/>
</dbReference>
<evidence type="ECO:0000313" key="2">
    <source>
        <dbReference type="EMBL" id="KUK36559.1"/>
    </source>
</evidence>
<dbReference type="PATRIC" id="fig|85874.4.peg.73"/>
<feature type="domain" description="HicB-like antitoxin of toxin-antitoxin system" evidence="1">
    <location>
        <begin position="5"/>
        <end position="64"/>
    </location>
</feature>
<dbReference type="SUPFAM" id="SSF143100">
    <property type="entry name" value="TTHA1013/TTHA0281-like"/>
    <property type="match status" value="1"/>
</dbReference>
<dbReference type="InterPro" id="IPR035069">
    <property type="entry name" value="TTHA1013/TTHA0281-like"/>
</dbReference>
<dbReference type="InterPro" id="IPR031807">
    <property type="entry name" value="HicB-like"/>
</dbReference>
<sequence>MQRRFKVILEKNDSNGYTVTVPALPGCVTQGKNKSEALERIREAIQGYLEALEIEGLPMPESDIDVAEVEVAYGV</sequence>
<gene>
    <name evidence="2" type="ORF">XD66_0730</name>
</gene>
<reference evidence="3" key="1">
    <citation type="journal article" date="2015" name="MBio">
        <title>Genome-Resolved Metagenomic Analysis Reveals Roles for Candidate Phyla and Other Microbial Community Members in Biogeochemical Transformations in Oil Reservoirs.</title>
        <authorList>
            <person name="Hu P."/>
            <person name="Tom L."/>
            <person name="Singh A."/>
            <person name="Thomas B.C."/>
            <person name="Baker B.J."/>
            <person name="Piceno Y.M."/>
            <person name="Andersen G.L."/>
            <person name="Banfield J.F."/>
        </authorList>
    </citation>
    <scope>NUCLEOTIDE SEQUENCE [LARGE SCALE GENOMIC DNA]</scope>
</reference>
<dbReference type="EMBL" id="LGFO01000074">
    <property type="protein sequence ID" value="KUK36559.1"/>
    <property type="molecule type" value="Genomic_DNA"/>
</dbReference>
<name>A0A101FGE3_9THEO</name>
<evidence type="ECO:0000313" key="3">
    <source>
        <dbReference type="Proteomes" id="UP000053326"/>
    </source>
</evidence>
<dbReference type="Gene3D" id="3.30.160.250">
    <property type="match status" value="1"/>
</dbReference>
<evidence type="ECO:0000259" key="1">
    <source>
        <dbReference type="Pfam" id="PF15919"/>
    </source>
</evidence>
<dbReference type="Pfam" id="PF15919">
    <property type="entry name" value="HicB_lk_antitox"/>
    <property type="match status" value="1"/>
</dbReference>
<protein>
    <recommendedName>
        <fullName evidence="1">HicB-like antitoxin of toxin-antitoxin system domain-containing protein</fullName>
    </recommendedName>
</protein>
<dbReference type="PANTHER" id="PTHR34504:SF2">
    <property type="entry name" value="UPF0150 PROTEIN SSL0259"/>
    <property type="match status" value="1"/>
</dbReference>
<dbReference type="InterPro" id="IPR051404">
    <property type="entry name" value="TA_system_antitoxin"/>
</dbReference>
<dbReference type="AlphaFoldDB" id="A0A101FGE3"/>
<dbReference type="Proteomes" id="UP000053326">
    <property type="component" value="Unassembled WGS sequence"/>
</dbReference>
<accession>A0A101FGE3</accession>